<proteinExistence type="predicted"/>
<sequence length="186" mass="20643">MDEMVRKVVEPLIRANKDMAMELSHHRRVALGVENISVSVQSLDEAFREMKEGRGEVASERLVNEPSNMEMATALDRLESALCEKLDKVLARIDRVERSADKAVSQVESLKREEMVAIGRKIDVLNKRAKEGEIKKPQPVVTPREGGSHLCCNGKRPCTLASEGYQPERSKGHNSLASGVNGELSH</sequence>
<organism evidence="3 4">
    <name type="scientific">Apolygus lucorum</name>
    <name type="common">Small green plant bug</name>
    <name type="synonym">Lygocoris lucorum</name>
    <dbReference type="NCBI Taxonomy" id="248454"/>
    <lineage>
        <taxon>Eukaryota</taxon>
        <taxon>Metazoa</taxon>
        <taxon>Ecdysozoa</taxon>
        <taxon>Arthropoda</taxon>
        <taxon>Hexapoda</taxon>
        <taxon>Insecta</taxon>
        <taxon>Pterygota</taxon>
        <taxon>Neoptera</taxon>
        <taxon>Paraneoptera</taxon>
        <taxon>Hemiptera</taxon>
        <taxon>Heteroptera</taxon>
        <taxon>Panheteroptera</taxon>
        <taxon>Cimicomorpha</taxon>
        <taxon>Miridae</taxon>
        <taxon>Mirini</taxon>
        <taxon>Apolygus</taxon>
    </lineage>
</organism>
<protein>
    <submittedName>
        <fullName evidence="3">Uncharacterized protein</fullName>
    </submittedName>
</protein>
<gene>
    <name evidence="3" type="ORF">GE061_001054</name>
</gene>
<dbReference type="Proteomes" id="UP000466442">
    <property type="component" value="Linkage Group LG1"/>
</dbReference>
<evidence type="ECO:0000313" key="3">
    <source>
        <dbReference type="EMBL" id="KAF6216708.1"/>
    </source>
</evidence>
<name>A0A8S9Y8C8_APOLU</name>
<feature type="coiled-coil region" evidence="1">
    <location>
        <begin position="86"/>
        <end position="113"/>
    </location>
</feature>
<evidence type="ECO:0000313" key="4">
    <source>
        <dbReference type="Proteomes" id="UP000466442"/>
    </source>
</evidence>
<dbReference type="AlphaFoldDB" id="A0A8S9Y8C8"/>
<reference evidence="3" key="1">
    <citation type="journal article" date="2021" name="Mol. Ecol. Resour.">
        <title>Apolygus lucorum genome provides insights into omnivorousness and mesophyll feeding.</title>
        <authorList>
            <person name="Liu Y."/>
            <person name="Liu H."/>
            <person name="Wang H."/>
            <person name="Huang T."/>
            <person name="Liu B."/>
            <person name="Yang B."/>
            <person name="Yin L."/>
            <person name="Li B."/>
            <person name="Zhang Y."/>
            <person name="Zhang S."/>
            <person name="Jiang F."/>
            <person name="Zhang X."/>
            <person name="Ren Y."/>
            <person name="Wang B."/>
            <person name="Wang S."/>
            <person name="Lu Y."/>
            <person name="Wu K."/>
            <person name="Fan W."/>
            <person name="Wang G."/>
        </authorList>
    </citation>
    <scope>NUCLEOTIDE SEQUENCE</scope>
    <source>
        <strain evidence="3">12Hb</strain>
    </source>
</reference>
<evidence type="ECO:0000256" key="2">
    <source>
        <dbReference type="SAM" id="MobiDB-lite"/>
    </source>
</evidence>
<accession>A0A8S9Y8C8</accession>
<evidence type="ECO:0000256" key="1">
    <source>
        <dbReference type="SAM" id="Coils"/>
    </source>
</evidence>
<feature type="region of interest" description="Disordered" evidence="2">
    <location>
        <begin position="162"/>
        <end position="186"/>
    </location>
</feature>
<dbReference type="EMBL" id="WIXP02000001">
    <property type="protein sequence ID" value="KAF6216708.1"/>
    <property type="molecule type" value="Genomic_DNA"/>
</dbReference>
<keyword evidence="1" id="KW-0175">Coiled coil</keyword>
<keyword evidence="4" id="KW-1185">Reference proteome</keyword>
<comment type="caution">
    <text evidence="3">The sequence shown here is derived from an EMBL/GenBank/DDBJ whole genome shotgun (WGS) entry which is preliminary data.</text>
</comment>